<evidence type="ECO:0000313" key="4">
    <source>
        <dbReference type="EMBL" id="KAF2795285.1"/>
    </source>
</evidence>
<comment type="similarity">
    <text evidence="1">Belongs to the WAPL family.</text>
</comment>
<dbReference type="Gene3D" id="1.25.10.10">
    <property type="entry name" value="Leucine-rich Repeat Variant"/>
    <property type="match status" value="1"/>
</dbReference>
<evidence type="ECO:0000256" key="1">
    <source>
        <dbReference type="ARBA" id="ARBA00006854"/>
    </source>
</evidence>
<feature type="compositionally biased region" description="Low complexity" evidence="2">
    <location>
        <begin position="122"/>
        <end position="136"/>
    </location>
</feature>
<evidence type="ECO:0000313" key="5">
    <source>
        <dbReference type="Proteomes" id="UP000799757"/>
    </source>
</evidence>
<name>A0A6A6XHA9_9PLEO</name>
<sequence length="1122" mass="122343">MATAMSSTFTTADRRKRIATYGKKPSRASTNLDWSGDDAPAPDPPRKQPLSVSGTLQRPRGGGALGAGRALGTLSSTRTKLPKTTETHDVFDVPSDEDMVTPPSPPRTKKQAPKQTLKQTLKPILKPIQKQAPKKAAPADDFDVPSSNDEAAPPRRRIGKTPQPLRKPELARQPVNLFQKLPAPNQVETTSSDVSLAPPIRRTKVSQISHKPESGERGQVQAVKRPAVKPKVASQVADPVPHTTNTHKRIKSASVLPLKKPTAKPSLDLDIFDVPSSEGDVPARSTRRPRPAPLPRAKTPIIAPTTNGQASPGGRIESDDSNASKKRKRRASISSSTAPKETGTMDKVREASVPQRSKKYQKKEDCISPGHGPSGPALALKHVGSEEPAINKPKRTRLRSVPAPVRAPIAKGQSSPAKLHGMLAVRPLSKPSHVTELSEVINEDDVTMYDIQDPATPLVRPAKATMTGSVTPRQKVIFDNLLGDSSASITPGMPSISRLRITDRKPQSLVAGLARSSSDIPQTTYSRKPRLIDTLIQAASDSESEDDSESDEETEEDMTAIPTVSAPVTKGKETPSAVALDEMEVDSEAINNSQASQNALLLNNSSKVTYAKQRSYVEETSLEDGLLMSMDLDDLPGLGFGSKKRPKSISEDEDDPSSQVRGIHELRKQAQNHKFQLEAQSAIDDISGKGGLGSSLRRSAMLEFCIKMTDEKLIEQLLESALGHQFLGSIKSKGEIIFDFAAAAATAFILKTEPGYTVLDQIYHSDIMETLTKLLDSGVDVSRIAKDRKTNLSKIGQESVSRLRTLVQESSIWGQETPEKVSPQLLGMKTLEMLVLALRKAGSTEALFSEEVISKLLDIASGPCNRLKSGKETAQDLIILDLAFSIMEAVSVSKERQATWSDDVVRRLVEMMPVFFEASGGSPIKLAIRLCMNLTNNKPKACDAFAGPSFVKPMVKSISHKFKLLAGELEEEQRTEVLEGLILSLGAMINLAEFSDQARIGVVADDDELVDALVTIFLEGSERAAQADSMEESQSSVTVGYLSLLLGNLCLNEVVRYKVRSRLPGRKMDMLVESIKEFVRYNERVDRETKQFQGEEGRETWRMFTMRLLLVVERLEKAEAEA</sequence>
<reference evidence="4" key="1">
    <citation type="journal article" date="2020" name="Stud. Mycol.">
        <title>101 Dothideomycetes genomes: a test case for predicting lifestyles and emergence of pathogens.</title>
        <authorList>
            <person name="Haridas S."/>
            <person name="Albert R."/>
            <person name="Binder M."/>
            <person name="Bloem J."/>
            <person name="Labutti K."/>
            <person name="Salamov A."/>
            <person name="Andreopoulos B."/>
            <person name="Baker S."/>
            <person name="Barry K."/>
            <person name="Bills G."/>
            <person name="Bluhm B."/>
            <person name="Cannon C."/>
            <person name="Castanera R."/>
            <person name="Culley D."/>
            <person name="Daum C."/>
            <person name="Ezra D."/>
            <person name="Gonzalez J."/>
            <person name="Henrissat B."/>
            <person name="Kuo A."/>
            <person name="Liang C."/>
            <person name="Lipzen A."/>
            <person name="Lutzoni F."/>
            <person name="Magnuson J."/>
            <person name="Mondo S."/>
            <person name="Nolan M."/>
            <person name="Ohm R."/>
            <person name="Pangilinan J."/>
            <person name="Park H.-J."/>
            <person name="Ramirez L."/>
            <person name="Alfaro M."/>
            <person name="Sun H."/>
            <person name="Tritt A."/>
            <person name="Yoshinaga Y."/>
            <person name="Zwiers L.-H."/>
            <person name="Turgeon B."/>
            <person name="Goodwin S."/>
            <person name="Spatafora J."/>
            <person name="Crous P."/>
            <person name="Grigoriev I."/>
        </authorList>
    </citation>
    <scope>NUCLEOTIDE SEQUENCE</scope>
    <source>
        <strain evidence="4">CBS 109.77</strain>
    </source>
</reference>
<dbReference type="InterPro" id="IPR022771">
    <property type="entry name" value="WAPL_C"/>
</dbReference>
<evidence type="ECO:0000259" key="3">
    <source>
        <dbReference type="Pfam" id="PF07814"/>
    </source>
</evidence>
<gene>
    <name evidence="4" type="ORF">K505DRAFT_373994</name>
</gene>
<organism evidence="4 5">
    <name type="scientific">Melanomma pulvis-pyrius CBS 109.77</name>
    <dbReference type="NCBI Taxonomy" id="1314802"/>
    <lineage>
        <taxon>Eukaryota</taxon>
        <taxon>Fungi</taxon>
        <taxon>Dikarya</taxon>
        <taxon>Ascomycota</taxon>
        <taxon>Pezizomycotina</taxon>
        <taxon>Dothideomycetes</taxon>
        <taxon>Pleosporomycetidae</taxon>
        <taxon>Pleosporales</taxon>
        <taxon>Melanommataceae</taxon>
        <taxon>Melanomma</taxon>
    </lineage>
</organism>
<dbReference type="OrthoDB" id="78088at2759"/>
<dbReference type="InterPro" id="IPR039874">
    <property type="entry name" value="WAPL"/>
</dbReference>
<dbReference type="PANTHER" id="PTHR22100">
    <property type="entry name" value="WINGS APART-LIKE PROTEIN HOMOLOG"/>
    <property type="match status" value="1"/>
</dbReference>
<dbReference type="Proteomes" id="UP000799757">
    <property type="component" value="Unassembled WGS sequence"/>
</dbReference>
<dbReference type="Pfam" id="PF07814">
    <property type="entry name" value="WAPL"/>
    <property type="match status" value="1"/>
</dbReference>
<feature type="region of interest" description="Disordered" evidence="2">
    <location>
        <begin position="537"/>
        <end position="571"/>
    </location>
</feature>
<accession>A0A6A6XHA9</accession>
<dbReference type="PANTHER" id="PTHR22100:SF13">
    <property type="entry name" value="WINGS APART-LIKE PROTEIN HOMOLOG"/>
    <property type="match status" value="1"/>
</dbReference>
<dbReference type="EMBL" id="MU001863">
    <property type="protein sequence ID" value="KAF2795285.1"/>
    <property type="molecule type" value="Genomic_DNA"/>
</dbReference>
<feature type="region of interest" description="Disordered" evidence="2">
    <location>
        <begin position="637"/>
        <end position="660"/>
    </location>
</feature>
<dbReference type="InterPro" id="IPR011989">
    <property type="entry name" value="ARM-like"/>
</dbReference>
<feature type="compositionally biased region" description="Polar residues" evidence="2">
    <location>
        <begin position="73"/>
        <end position="82"/>
    </location>
</feature>
<feature type="compositionally biased region" description="Acidic residues" evidence="2">
    <location>
        <begin position="542"/>
        <end position="558"/>
    </location>
</feature>
<proteinExistence type="inferred from homology"/>
<feature type="domain" description="Wings apart-like protein C-terminal" evidence="3">
    <location>
        <begin position="659"/>
        <end position="998"/>
    </location>
</feature>
<keyword evidence="5" id="KW-1185">Reference proteome</keyword>
<feature type="compositionally biased region" description="Low complexity" evidence="2">
    <location>
        <begin position="1"/>
        <end position="11"/>
    </location>
</feature>
<dbReference type="AlphaFoldDB" id="A0A6A6XHA9"/>
<feature type="region of interest" description="Disordered" evidence="2">
    <location>
        <begin position="1"/>
        <end position="372"/>
    </location>
</feature>
<evidence type="ECO:0000256" key="2">
    <source>
        <dbReference type="SAM" id="MobiDB-lite"/>
    </source>
</evidence>
<protein>
    <recommendedName>
        <fullName evidence="3">Wings apart-like protein C-terminal domain-containing protein</fullName>
    </recommendedName>
</protein>